<evidence type="ECO:0000259" key="7">
    <source>
        <dbReference type="Pfam" id="PF04138"/>
    </source>
</evidence>
<dbReference type="GO" id="GO:0000271">
    <property type="term" value="P:polysaccharide biosynthetic process"/>
    <property type="evidence" value="ECO:0007669"/>
    <property type="project" value="InterPro"/>
</dbReference>
<sequence length="138" mass="14212">MFSAIARLTDQRLVRYVLASVGALAVDLGCFLTLLSLGLPAALSSAAGYCLGIAAHWLLSSRAVFADAVAEHGRERTRQKALFVGSAFAGLALTTVIVGAADLAGLDPRIAKVGAVAASFALTWALRSRVVFAARAPA</sequence>
<dbReference type="Pfam" id="PF04138">
    <property type="entry name" value="GtrA_DPMS_TM"/>
    <property type="match status" value="1"/>
</dbReference>
<dbReference type="RefSeq" id="WP_160611518.1">
    <property type="nucleotide sequence ID" value="NZ_WTZA01000001.1"/>
</dbReference>
<feature type="transmembrane region" description="Helical" evidence="6">
    <location>
        <begin position="12"/>
        <end position="35"/>
    </location>
</feature>
<dbReference type="Proteomes" id="UP000439522">
    <property type="component" value="Unassembled WGS sequence"/>
</dbReference>
<reference evidence="8 9" key="1">
    <citation type="submission" date="2019-12" db="EMBL/GenBank/DDBJ databases">
        <title>Genomic-based taxomic classification of the family Erythrobacteraceae.</title>
        <authorList>
            <person name="Xu L."/>
        </authorList>
    </citation>
    <scope>NUCLEOTIDE SEQUENCE [LARGE SCALE GENOMIC DNA]</scope>
    <source>
        <strain evidence="8 9">100921-2</strain>
    </source>
</reference>
<feature type="transmembrane region" description="Helical" evidence="6">
    <location>
        <begin position="41"/>
        <end position="60"/>
    </location>
</feature>
<feature type="transmembrane region" description="Helical" evidence="6">
    <location>
        <begin position="81"/>
        <end position="104"/>
    </location>
</feature>
<evidence type="ECO:0000256" key="2">
    <source>
        <dbReference type="ARBA" id="ARBA00009399"/>
    </source>
</evidence>
<evidence type="ECO:0000256" key="4">
    <source>
        <dbReference type="ARBA" id="ARBA00022989"/>
    </source>
</evidence>
<dbReference type="PANTHER" id="PTHR38459">
    <property type="entry name" value="PROPHAGE BACTOPRENOL-LINKED GLUCOSE TRANSLOCASE HOMOLOG"/>
    <property type="match status" value="1"/>
</dbReference>
<evidence type="ECO:0000313" key="8">
    <source>
        <dbReference type="EMBL" id="MXO75307.1"/>
    </source>
</evidence>
<keyword evidence="5 6" id="KW-0472">Membrane</keyword>
<keyword evidence="3 6" id="KW-0812">Transmembrane</keyword>
<evidence type="ECO:0000256" key="5">
    <source>
        <dbReference type="ARBA" id="ARBA00023136"/>
    </source>
</evidence>
<keyword evidence="9" id="KW-1185">Reference proteome</keyword>
<evidence type="ECO:0000313" key="9">
    <source>
        <dbReference type="Proteomes" id="UP000439522"/>
    </source>
</evidence>
<dbReference type="InterPro" id="IPR007267">
    <property type="entry name" value="GtrA_DPMS_TM"/>
</dbReference>
<comment type="subcellular location">
    <subcellularLocation>
        <location evidence="1">Membrane</location>
        <topology evidence="1">Multi-pass membrane protein</topology>
    </subcellularLocation>
</comment>
<protein>
    <submittedName>
        <fullName evidence="8">GtrA family protein</fullName>
    </submittedName>
</protein>
<evidence type="ECO:0000256" key="6">
    <source>
        <dbReference type="SAM" id="Phobius"/>
    </source>
</evidence>
<gene>
    <name evidence="8" type="ORF">GRI40_08785</name>
</gene>
<comment type="similarity">
    <text evidence="2">Belongs to the GtrA family.</text>
</comment>
<evidence type="ECO:0000256" key="1">
    <source>
        <dbReference type="ARBA" id="ARBA00004141"/>
    </source>
</evidence>
<keyword evidence="4 6" id="KW-1133">Transmembrane helix</keyword>
<dbReference type="InterPro" id="IPR051401">
    <property type="entry name" value="GtrA_CellWall_Glycosyl"/>
</dbReference>
<dbReference type="PANTHER" id="PTHR38459:SF1">
    <property type="entry name" value="PROPHAGE BACTOPRENOL-LINKED GLUCOSE TRANSLOCASE HOMOLOG"/>
    <property type="match status" value="1"/>
</dbReference>
<dbReference type="GO" id="GO:0005886">
    <property type="term" value="C:plasma membrane"/>
    <property type="evidence" value="ECO:0007669"/>
    <property type="project" value="TreeGrafter"/>
</dbReference>
<comment type="caution">
    <text evidence="8">The sequence shown here is derived from an EMBL/GenBank/DDBJ whole genome shotgun (WGS) entry which is preliminary data.</text>
</comment>
<evidence type="ECO:0000256" key="3">
    <source>
        <dbReference type="ARBA" id="ARBA00022692"/>
    </source>
</evidence>
<organism evidence="8 9">
    <name type="scientific">Tsuneonella aeria</name>
    <dbReference type="NCBI Taxonomy" id="1837929"/>
    <lineage>
        <taxon>Bacteria</taxon>
        <taxon>Pseudomonadati</taxon>
        <taxon>Pseudomonadota</taxon>
        <taxon>Alphaproteobacteria</taxon>
        <taxon>Sphingomonadales</taxon>
        <taxon>Erythrobacteraceae</taxon>
        <taxon>Tsuneonella</taxon>
    </lineage>
</organism>
<name>A0A6I4TFB0_9SPHN</name>
<accession>A0A6I4TFB0</accession>
<dbReference type="AlphaFoldDB" id="A0A6I4TFB0"/>
<proteinExistence type="inferred from homology"/>
<feature type="domain" description="GtrA/DPMS transmembrane" evidence="7">
    <location>
        <begin position="15"/>
        <end position="132"/>
    </location>
</feature>
<dbReference type="OrthoDB" id="7427719at2"/>
<dbReference type="EMBL" id="WTZA01000001">
    <property type="protein sequence ID" value="MXO75307.1"/>
    <property type="molecule type" value="Genomic_DNA"/>
</dbReference>